<evidence type="ECO:0000313" key="2">
    <source>
        <dbReference type="EMBL" id="EGP82211.1"/>
    </source>
</evidence>
<accession>F9XR78</accession>
<reference evidence="2 3" key="1">
    <citation type="journal article" date="2011" name="PLoS Genet.">
        <title>Finished genome of the fungal wheat pathogen Mycosphaerella graminicola reveals dispensome structure, chromosome plasticity, and stealth pathogenesis.</title>
        <authorList>
            <person name="Goodwin S.B."/>
            <person name="Ben M'barek S."/>
            <person name="Dhillon B."/>
            <person name="Wittenberg A.H.J."/>
            <person name="Crane C.F."/>
            <person name="Hane J.K."/>
            <person name="Foster A.J."/>
            <person name="Van der Lee T.A.J."/>
            <person name="Grimwood J."/>
            <person name="Aerts A."/>
            <person name="Antoniw J."/>
            <person name="Bailey A."/>
            <person name="Bluhm B."/>
            <person name="Bowler J."/>
            <person name="Bristow J."/>
            <person name="van der Burgt A."/>
            <person name="Canto-Canche B."/>
            <person name="Churchill A.C.L."/>
            <person name="Conde-Ferraez L."/>
            <person name="Cools H.J."/>
            <person name="Coutinho P.M."/>
            <person name="Csukai M."/>
            <person name="Dehal P."/>
            <person name="De Wit P."/>
            <person name="Donzelli B."/>
            <person name="van de Geest H.C."/>
            <person name="van Ham R.C.H.J."/>
            <person name="Hammond-Kosack K.E."/>
            <person name="Henrissat B."/>
            <person name="Kilian A."/>
            <person name="Kobayashi A.K."/>
            <person name="Koopmann E."/>
            <person name="Kourmpetis Y."/>
            <person name="Kuzniar A."/>
            <person name="Lindquist E."/>
            <person name="Lombard V."/>
            <person name="Maliepaard C."/>
            <person name="Martins N."/>
            <person name="Mehrabi R."/>
            <person name="Nap J.P.H."/>
            <person name="Ponomarenko A."/>
            <person name="Rudd J.J."/>
            <person name="Salamov A."/>
            <person name="Schmutz J."/>
            <person name="Schouten H.J."/>
            <person name="Shapiro H."/>
            <person name="Stergiopoulos I."/>
            <person name="Torriani S.F.F."/>
            <person name="Tu H."/>
            <person name="de Vries R.P."/>
            <person name="Waalwijk C."/>
            <person name="Ware S.B."/>
            <person name="Wiebenga A."/>
            <person name="Zwiers L.-H."/>
            <person name="Oliver R.P."/>
            <person name="Grigoriev I.V."/>
            <person name="Kema G.H.J."/>
        </authorList>
    </citation>
    <scope>NUCLEOTIDE SEQUENCE [LARGE SCALE GENOMIC DNA]</scope>
    <source>
        <strain evidence="3">CBS 115943 / IPO323</strain>
    </source>
</reference>
<dbReference type="EMBL" id="CM001211">
    <property type="protein sequence ID" value="EGP82211.1"/>
    <property type="molecule type" value="Genomic_DNA"/>
</dbReference>
<sequence>MSQVPLSERVNEGRRVENDELTRDVAGSRGGDMAEGAWWMGRDRGGNGMRVTVMMRETEQGSLSRGHSYRLSGGDTSVEDLTTIRRRRKYYRARKVQQGGSESRQANYWSRFVDTWTKPERSDRASIDRRAQLWLSSCPELSDNVLGSSCEEAPVVMKHADPANVDTVTGGAALSPAAGNFRKTASASTEQLLHLLRPLVSDSQNPMAGQQTWNRPT</sequence>
<name>F9XR78_ZYMTI</name>
<feature type="region of interest" description="Disordered" evidence="1">
    <location>
        <begin position="1"/>
        <end position="29"/>
    </location>
</feature>
<dbReference type="InParanoid" id="F9XR78"/>
<gene>
    <name evidence="2" type="ORF">MYCGRDRAFT_97737</name>
</gene>
<organism evidence="2 3">
    <name type="scientific">Zymoseptoria tritici (strain CBS 115943 / IPO323)</name>
    <name type="common">Speckled leaf blotch fungus</name>
    <name type="synonym">Septoria tritici</name>
    <dbReference type="NCBI Taxonomy" id="336722"/>
    <lineage>
        <taxon>Eukaryota</taxon>
        <taxon>Fungi</taxon>
        <taxon>Dikarya</taxon>
        <taxon>Ascomycota</taxon>
        <taxon>Pezizomycotina</taxon>
        <taxon>Dothideomycetes</taxon>
        <taxon>Dothideomycetidae</taxon>
        <taxon>Mycosphaerellales</taxon>
        <taxon>Mycosphaerellaceae</taxon>
        <taxon>Zymoseptoria</taxon>
    </lineage>
</organism>
<evidence type="ECO:0000313" key="3">
    <source>
        <dbReference type="Proteomes" id="UP000008062"/>
    </source>
</evidence>
<dbReference type="KEGG" id="ztr:MYCGRDRAFT_97737"/>
<dbReference type="AlphaFoldDB" id="F9XR78"/>
<dbReference type="HOGENOM" id="CLU_1273154_0_0_1"/>
<dbReference type="RefSeq" id="XP_003847235.1">
    <property type="nucleotide sequence ID" value="XM_003847187.1"/>
</dbReference>
<dbReference type="VEuPathDB" id="FungiDB:ZTRI_16.51"/>
<keyword evidence="3" id="KW-1185">Reference proteome</keyword>
<protein>
    <submittedName>
        <fullName evidence="2">Uncharacterized protein</fullName>
    </submittedName>
</protein>
<dbReference type="Proteomes" id="UP000008062">
    <property type="component" value="Chromosome 16"/>
</dbReference>
<evidence type="ECO:0000256" key="1">
    <source>
        <dbReference type="SAM" id="MobiDB-lite"/>
    </source>
</evidence>
<feature type="compositionally biased region" description="Basic and acidic residues" evidence="1">
    <location>
        <begin position="9"/>
        <end position="23"/>
    </location>
</feature>
<dbReference type="GeneID" id="13399887"/>
<proteinExistence type="predicted"/>